<dbReference type="PANTHER" id="PTHR24329">
    <property type="entry name" value="HOMEOBOX PROTEIN ARISTALESS"/>
    <property type="match status" value="1"/>
</dbReference>
<dbReference type="GO" id="GO:0007399">
    <property type="term" value="P:nervous system development"/>
    <property type="evidence" value="ECO:0007669"/>
    <property type="project" value="UniProtKB-ARBA"/>
</dbReference>
<evidence type="ECO:0000256" key="5">
    <source>
        <dbReference type="ARBA" id="ARBA00023242"/>
    </source>
</evidence>
<dbReference type="EMBL" id="CADEPM010000001">
    <property type="protein sequence ID" value="CAB3397725.1"/>
    <property type="molecule type" value="Genomic_DNA"/>
</dbReference>
<evidence type="ECO:0000256" key="2">
    <source>
        <dbReference type="ARBA" id="ARBA00005733"/>
    </source>
</evidence>
<comment type="subcellular location">
    <subcellularLocation>
        <location evidence="1 6 7">Nucleus</location>
    </subcellularLocation>
</comment>
<dbReference type="FunFam" id="1.10.10.60:FF:000138">
    <property type="entry name" value="Homeobox protein prophet of Pit-1"/>
    <property type="match status" value="1"/>
</dbReference>
<feature type="region of interest" description="Disordered" evidence="8">
    <location>
        <begin position="286"/>
        <end position="324"/>
    </location>
</feature>
<dbReference type="InterPro" id="IPR001356">
    <property type="entry name" value="HD"/>
</dbReference>
<organism evidence="10 11">
    <name type="scientific">Caenorhabditis bovis</name>
    <dbReference type="NCBI Taxonomy" id="2654633"/>
    <lineage>
        <taxon>Eukaryota</taxon>
        <taxon>Metazoa</taxon>
        <taxon>Ecdysozoa</taxon>
        <taxon>Nematoda</taxon>
        <taxon>Chromadorea</taxon>
        <taxon>Rhabditida</taxon>
        <taxon>Rhabditina</taxon>
        <taxon>Rhabditomorpha</taxon>
        <taxon>Rhabditoidea</taxon>
        <taxon>Rhabditidae</taxon>
        <taxon>Peloderinae</taxon>
        <taxon>Caenorhabditis</taxon>
    </lineage>
</organism>
<keyword evidence="5 6" id="KW-0539">Nucleus</keyword>
<feature type="domain" description="Homeobox" evidence="9">
    <location>
        <begin position="135"/>
        <end position="195"/>
    </location>
</feature>
<dbReference type="Pfam" id="PF00046">
    <property type="entry name" value="Homeodomain"/>
    <property type="match status" value="1"/>
</dbReference>
<dbReference type="PANTHER" id="PTHR24329:SF577">
    <property type="entry name" value="HOMEOBOX PROTEIN UNC-42"/>
    <property type="match status" value="1"/>
</dbReference>
<feature type="DNA-binding region" description="Homeobox" evidence="6">
    <location>
        <begin position="137"/>
        <end position="196"/>
    </location>
</feature>
<dbReference type="InterPro" id="IPR017970">
    <property type="entry name" value="Homeobox_CS"/>
</dbReference>
<comment type="caution">
    <text evidence="10">The sequence shown here is derived from an EMBL/GenBank/DDBJ whole genome shotgun (WGS) entry which is preliminary data.</text>
</comment>
<keyword evidence="4 6" id="KW-0371">Homeobox</keyword>
<dbReference type="GO" id="GO:0000981">
    <property type="term" value="F:DNA-binding transcription factor activity, RNA polymerase II-specific"/>
    <property type="evidence" value="ECO:0007669"/>
    <property type="project" value="InterPro"/>
</dbReference>
<evidence type="ECO:0000256" key="1">
    <source>
        <dbReference type="ARBA" id="ARBA00004123"/>
    </source>
</evidence>
<evidence type="ECO:0000256" key="4">
    <source>
        <dbReference type="ARBA" id="ARBA00023155"/>
    </source>
</evidence>
<evidence type="ECO:0000256" key="8">
    <source>
        <dbReference type="SAM" id="MobiDB-lite"/>
    </source>
</evidence>
<dbReference type="Proteomes" id="UP000494206">
    <property type="component" value="Unassembled WGS sequence"/>
</dbReference>
<dbReference type="InterPro" id="IPR009057">
    <property type="entry name" value="Homeodomain-like_sf"/>
</dbReference>
<dbReference type="PROSITE" id="PS00027">
    <property type="entry name" value="HOMEOBOX_1"/>
    <property type="match status" value="1"/>
</dbReference>
<sequence length="324" mass="35424">MGGVKKEYCRCSRVGGRAAAAAASASASSRSLCSVGVFSHRFSTLAAFTMSDNLLGGTTVSQFQEKVKDLGVSLHDFTAYYPGTLDTVSASLRPLADPSSAIHCSYGAFKKIKTEGNGSSVFGSSLAGVASTPASCRRRHRTTFTQEQLAELDAAFQKSHYPDIYVREELARITKLNEARIQVWFQNRRAKHRKQEKQLNKAINPQHAFLTNQAGNLMRQGMYSTALNRDGFWYPTYPRQMPYPTTSPSYSNSFTNPIANFGQSITPFSTDEEFYQKSLALRMSSAPSSTTTSSTATSGNAANLSYSQNQQQQQNDSASTTPTI</sequence>
<gene>
    <name evidence="10" type="ORF">CBOVIS_LOCUS1096</name>
</gene>
<evidence type="ECO:0000313" key="10">
    <source>
        <dbReference type="EMBL" id="CAB3397725.1"/>
    </source>
</evidence>
<dbReference type="GO" id="GO:0005634">
    <property type="term" value="C:nucleus"/>
    <property type="evidence" value="ECO:0007669"/>
    <property type="project" value="UniProtKB-SubCell"/>
</dbReference>
<name>A0A8S1E7E8_9PELO</name>
<dbReference type="SMART" id="SM00389">
    <property type="entry name" value="HOX"/>
    <property type="match status" value="1"/>
</dbReference>
<protein>
    <recommendedName>
        <fullName evidence="9">Homeobox domain-containing protein</fullName>
    </recommendedName>
</protein>
<dbReference type="InterPro" id="IPR050649">
    <property type="entry name" value="Paired_Homeobox_TFs"/>
</dbReference>
<evidence type="ECO:0000259" key="9">
    <source>
        <dbReference type="PROSITE" id="PS50071"/>
    </source>
</evidence>
<keyword evidence="11" id="KW-1185">Reference proteome</keyword>
<evidence type="ECO:0000256" key="6">
    <source>
        <dbReference type="PROSITE-ProRule" id="PRU00108"/>
    </source>
</evidence>
<reference evidence="10 11" key="1">
    <citation type="submission" date="2020-04" db="EMBL/GenBank/DDBJ databases">
        <authorList>
            <person name="Laetsch R D."/>
            <person name="Stevens L."/>
            <person name="Kumar S."/>
            <person name="Blaxter L. M."/>
        </authorList>
    </citation>
    <scope>NUCLEOTIDE SEQUENCE [LARGE SCALE GENOMIC DNA]</scope>
</reference>
<dbReference type="PROSITE" id="PS50071">
    <property type="entry name" value="HOMEOBOX_2"/>
    <property type="match status" value="1"/>
</dbReference>
<dbReference type="CDD" id="cd00086">
    <property type="entry name" value="homeodomain"/>
    <property type="match status" value="1"/>
</dbReference>
<dbReference type="SUPFAM" id="SSF46689">
    <property type="entry name" value="Homeodomain-like"/>
    <property type="match status" value="1"/>
</dbReference>
<accession>A0A8S1E7E8</accession>
<comment type="similarity">
    <text evidence="2">Belongs to the paired homeobox family.</text>
</comment>
<keyword evidence="3 6" id="KW-0238">DNA-binding</keyword>
<dbReference type="OrthoDB" id="6159439at2759"/>
<evidence type="ECO:0000313" key="11">
    <source>
        <dbReference type="Proteomes" id="UP000494206"/>
    </source>
</evidence>
<evidence type="ECO:0000256" key="7">
    <source>
        <dbReference type="RuleBase" id="RU000682"/>
    </source>
</evidence>
<dbReference type="GO" id="GO:0000977">
    <property type="term" value="F:RNA polymerase II transcription regulatory region sequence-specific DNA binding"/>
    <property type="evidence" value="ECO:0007669"/>
    <property type="project" value="TreeGrafter"/>
</dbReference>
<dbReference type="AlphaFoldDB" id="A0A8S1E7E8"/>
<dbReference type="Gene3D" id="1.10.10.60">
    <property type="entry name" value="Homeodomain-like"/>
    <property type="match status" value="1"/>
</dbReference>
<evidence type="ECO:0000256" key="3">
    <source>
        <dbReference type="ARBA" id="ARBA00023125"/>
    </source>
</evidence>
<proteinExistence type="inferred from homology"/>